<dbReference type="InParanoid" id="A0A0D0ED70"/>
<proteinExistence type="predicted"/>
<name>A0A0D0ED70_9AGAM</name>
<keyword evidence="3" id="KW-1185">Reference proteome</keyword>
<evidence type="ECO:0000256" key="1">
    <source>
        <dbReference type="SAM" id="SignalP"/>
    </source>
</evidence>
<sequence>MLRLILRFCAIIVLDQPGTTHWKRHAPYHSLIFLSCCHSHRIVHIHRLSLSPSCNLTPLPCTTTNITRICPLRAMSLDLYNQLIVHSYSYIPRIDNPLLMTSFVDYRLIPCSSQNPPGSSVER</sequence>
<protein>
    <submittedName>
        <fullName evidence="2">Uncharacterized protein</fullName>
    </submittedName>
</protein>
<feature type="chain" id="PRO_5002209037" evidence="1">
    <location>
        <begin position="21"/>
        <end position="123"/>
    </location>
</feature>
<dbReference type="AlphaFoldDB" id="A0A0D0ED70"/>
<organism evidence="2 3">
    <name type="scientific">Paxillus rubicundulus Ve08.2h10</name>
    <dbReference type="NCBI Taxonomy" id="930991"/>
    <lineage>
        <taxon>Eukaryota</taxon>
        <taxon>Fungi</taxon>
        <taxon>Dikarya</taxon>
        <taxon>Basidiomycota</taxon>
        <taxon>Agaricomycotina</taxon>
        <taxon>Agaricomycetes</taxon>
        <taxon>Agaricomycetidae</taxon>
        <taxon>Boletales</taxon>
        <taxon>Paxilineae</taxon>
        <taxon>Paxillaceae</taxon>
        <taxon>Paxillus</taxon>
    </lineage>
</organism>
<accession>A0A0D0ED70</accession>
<reference evidence="3" key="2">
    <citation type="submission" date="2015-01" db="EMBL/GenBank/DDBJ databases">
        <title>Evolutionary Origins and Diversification of the Mycorrhizal Mutualists.</title>
        <authorList>
            <consortium name="DOE Joint Genome Institute"/>
            <consortium name="Mycorrhizal Genomics Consortium"/>
            <person name="Kohler A."/>
            <person name="Kuo A."/>
            <person name="Nagy L.G."/>
            <person name="Floudas D."/>
            <person name="Copeland A."/>
            <person name="Barry K.W."/>
            <person name="Cichocki N."/>
            <person name="Veneault-Fourrey C."/>
            <person name="LaButti K."/>
            <person name="Lindquist E.A."/>
            <person name="Lipzen A."/>
            <person name="Lundell T."/>
            <person name="Morin E."/>
            <person name="Murat C."/>
            <person name="Riley R."/>
            <person name="Ohm R."/>
            <person name="Sun H."/>
            <person name="Tunlid A."/>
            <person name="Henrissat B."/>
            <person name="Grigoriev I.V."/>
            <person name="Hibbett D.S."/>
            <person name="Martin F."/>
        </authorList>
    </citation>
    <scope>NUCLEOTIDE SEQUENCE [LARGE SCALE GENOMIC DNA]</scope>
    <source>
        <strain evidence="3">Ve08.2h10</strain>
    </source>
</reference>
<dbReference type="EMBL" id="KN824830">
    <property type="protein sequence ID" value="KIL00606.1"/>
    <property type="molecule type" value="Genomic_DNA"/>
</dbReference>
<dbReference type="Proteomes" id="UP000054538">
    <property type="component" value="Unassembled WGS sequence"/>
</dbReference>
<reference evidence="2 3" key="1">
    <citation type="submission" date="2014-04" db="EMBL/GenBank/DDBJ databases">
        <authorList>
            <consortium name="DOE Joint Genome Institute"/>
            <person name="Kuo A."/>
            <person name="Kohler A."/>
            <person name="Jargeat P."/>
            <person name="Nagy L.G."/>
            <person name="Floudas D."/>
            <person name="Copeland A."/>
            <person name="Barry K.W."/>
            <person name="Cichocki N."/>
            <person name="Veneault-Fourrey C."/>
            <person name="LaButti K."/>
            <person name="Lindquist E.A."/>
            <person name="Lipzen A."/>
            <person name="Lundell T."/>
            <person name="Morin E."/>
            <person name="Murat C."/>
            <person name="Sun H."/>
            <person name="Tunlid A."/>
            <person name="Henrissat B."/>
            <person name="Grigoriev I.V."/>
            <person name="Hibbett D.S."/>
            <person name="Martin F."/>
            <person name="Nordberg H.P."/>
            <person name="Cantor M.N."/>
            <person name="Hua S.X."/>
        </authorList>
    </citation>
    <scope>NUCLEOTIDE SEQUENCE [LARGE SCALE GENOMIC DNA]</scope>
    <source>
        <strain evidence="2 3">Ve08.2h10</strain>
    </source>
</reference>
<gene>
    <name evidence="2" type="ORF">PAXRUDRAFT_712126</name>
</gene>
<evidence type="ECO:0000313" key="2">
    <source>
        <dbReference type="EMBL" id="KIL00606.1"/>
    </source>
</evidence>
<feature type="signal peptide" evidence="1">
    <location>
        <begin position="1"/>
        <end position="20"/>
    </location>
</feature>
<dbReference type="HOGENOM" id="CLU_2016002_0_0_1"/>
<evidence type="ECO:0000313" key="3">
    <source>
        <dbReference type="Proteomes" id="UP000054538"/>
    </source>
</evidence>
<keyword evidence="1" id="KW-0732">Signal</keyword>